<dbReference type="OrthoDB" id="4350157at2"/>
<dbReference type="GO" id="GO:0016020">
    <property type="term" value="C:membrane"/>
    <property type="evidence" value="ECO:0007669"/>
    <property type="project" value="InterPro"/>
</dbReference>
<dbReference type="AlphaFoldDB" id="A0A318NFG1"/>
<keyword evidence="2" id="KW-1185">Reference proteome</keyword>
<comment type="caution">
    <text evidence="1">The sequence shown here is derived from an EMBL/GenBank/DDBJ whole genome shotgun (WGS) entry which is preliminary data.</text>
</comment>
<gene>
    <name evidence="1" type="ORF">C7C45_30510</name>
</gene>
<reference evidence="1 2" key="1">
    <citation type="submission" date="2018-03" db="EMBL/GenBank/DDBJ databases">
        <title>Bioinformatic expansion and discovery of thiopeptide antibiotics.</title>
        <authorList>
            <person name="Schwalen C.J."/>
            <person name="Hudson G.A."/>
            <person name="Mitchell D.A."/>
        </authorList>
    </citation>
    <scope>NUCLEOTIDE SEQUENCE [LARGE SCALE GENOMIC DNA]</scope>
    <source>
        <strain evidence="1 2">NRRL 8041</strain>
    </source>
</reference>
<dbReference type="EMBL" id="PYBV01000055">
    <property type="protein sequence ID" value="PYC64293.1"/>
    <property type="molecule type" value="Genomic_DNA"/>
</dbReference>
<dbReference type="GO" id="GO:0055070">
    <property type="term" value="P:copper ion homeostasis"/>
    <property type="evidence" value="ECO:0007669"/>
    <property type="project" value="InterPro"/>
</dbReference>
<sequence length="313" mass="32967">MINFRYHVVSLTAVFLALAIGLVVGTAALNGPVADSLEGQVTGLRKDNQYWRQQVNNMEKQLGLEEEFAEEISQVVLPGTLTGRRVLVLTLPNGRDHTEGVLKKLQQAGATITGRVDLQDKLINPDNNSNLLELAVTAARPTAQTTGLPGNGHGVETSSALLASVLLDRPQGTAPVSDADRRAVLAAYNNAGYLTTDNNKVTGSAEAVVVVSGQPYVDKDSEKRDESVVKIAEQFDRTGSIVVAGNGSAGGNLVSVVRGDPVLAQTISTVDNANTVQGQLVTSLALVQQLTEKKAGQYGVGDNAPSLLPRLPQ</sequence>
<dbReference type="Pfam" id="PF11382">
    <property type="entry name" value="MctB"/>
    <property type="match status" value="1"/>
</dbReference>
<evidence type="ECO:0000313" key="2">
    <source>
        <dbReference type="Proteomes" id="UP000248333"/>
    </source>
</evidence>
<dbReference type="Proteomes" id="UP000248333">
    <property type="component" value="Unassembled WGS sequence"/>
</dbReference>
<name>A0A318NFG1_9ACTN</name>
<dbReference type="RefSeq" id="WP_110567927.1">
    <property type="nucleotide sequence ID" value="NZ_JBFAPR010000104.1"/>
</dbReference>
<dbReference type="InterPro" id="IPR021522">
    <property type="entry name" value="MctB"/>
</dbReference>
<accession>A0A318NFG1</accession>
<organism evidence="1 2">
    <name type="scientific">Micromonospora arborensis</name>
    <dbReference type="NCBI Taxonomy" id="2116518"/>
    <lineage>
        <taxon>Bacteria</taxon>
        <taxon>Bacillati</taxon>
        <taxon>Actinomycetota</taxon>
        <taxon>Actinomycetes</taxon>
        <taxon>Micromonosporales</taxon>
        <taxon>Micromonosporaceae</taxon>
        <taxon>Micromonospora</taxon>
    </lineage>
</organism>
<protein>
    <submittedName>
        <fullName evidence="1">Channel-forming protein</fullName>
    </submittedName>
</protein>
<proteinExistence type="predicted"/>
<evidence type="ECO:0000313" key="1">
    <source>
        <dbReference type="EMBL" id="PYC64293.1"/>
    </source>
</evidence>